<reference evidence="5" key="1">
    <citation type="submission" date="2017-04" db="EMBL/GenBank/DDBJ databases">
        <title>Function of individual gut microbiota members based on whole genome sequencing of pure cultures obtained from chicken caecum.</title>
        <authorList>
            <person name="Medvecky M."/>
            <person name="Cejkova D."/>
            <person name="Polansky O."/>
            <person name="Karasova D."/>
            <person name="Kubasova T."/>
            <person name="Cizek A."/>
            <person name="Rychlik I."/>
        </authorList>
    </citation>
    <scope>NUCLEOTIDE SEQUENCE [LARGE SCALE GENOMIC DNA]</scope>
    <source>
        <strain evidence="5">An175</strain>
    </source>
</reference>
<dbReference type="CDD" id="cd05254">
    <property type="entry name" value="dTDP_HR_like_SDR_e"/>
    <property type="match status" value="1"/>
</dbReference>
<dbReference type="SUPFAM" id="SSF51735">
    <property type="entry name" value="NAD(P)-binding Rossmann-fold domains"/>
    <property type="match status" value="1"/>
</dbReference>
<dbReference type="GO" id="GO:0019305">
    <property type="term" value="P:dTDP-rhamnose biosynthetic process"/>
    <property type="evidence" value="ECO:0007669"/>
    <property type="project" value="UniProtKB-UniPathway"/>
</dbReference>
<proteinExistence type="inferred from homology"/>
<dbReference type="Proteomes" id="UP000196386">
    <property type="component" value="Unassembled WGS sequence"/>
</dbReference>
<dbReference type="PANTHER" id="PTHR10491">
    <property type="entry name" value="DTDP-4-DEHYDRORHAMNOSE REDUCTASE"/>
    <property type="match status" value="1"/>
</dbReference>
<dbReference type="EC" id="1.1.1.133" evidence="2"/>
<dbReference type="GO" id="GO:0008831">
    <property type="term" value="F:dTDP-4-dehydrorhamnose reductase activity"/>
    <property type="evidence" value="ECO:0007669"/>
    <property type="project" value="UniProtKB-EC"/>
</dbReference>
<dbReference type="InterPro" id="IPR005913">
    <property type="entry name" value="dTDP_dehydrorham_reduct"/>
</dbReference>
<comment type="function">
    <text evidence="2">Catalyzes the reduction of dTDP-6-deoxy-L-lyxo-4-hexulose to yield dTDP-L-rhamnose.</text>
</comment>
<dbReference type="NCBIfam" id="TIGR01214">
    <property type="entry name" value="rmlD"/>
    <property type="match status" value="1"/>
</dbReference>
<dbReference type="PANTHER" id="PTHR10491:SF4">
    <property type="entry name" value="METHIONINE ADENOSYLTRANSFERASE 2 SUBUNIT BETA"/>
    <property type="match status" value="1"/>
</dbReference>
<sequence>MKILVTGVHGQLGYDVCKVLSERSIEHKGVDREDFDLTDFDATRAYVKKYAPDAVIHCSAWTAVDKAEDELDTVKAINEGGTRAIAEACKDLDAKMVYISTDYVFPGTGDRFYEPDDPTGPLGAYGMTKLGGEQAVQELLDKYFIVRISWVFGVNGNNFIRTMLRLAETRTEVSVVCDQIGSPTYTADLAPLLCDMVVSDRYGIYHATNEGVCSWAEFAEEIFRVAGKQVTVHHIPTSEYPTRAMRPLNSRMSKEKLVENGFSKLPMWQDAVKRYWKEISETI</sequence>
<comment type="caution">
    <text evidence="4">The sequence shown here is derived from an EMBL/GenBank/DDBJ whole genome shotgun (WGS) entry which is preliminary data.</text>
</comment>
<accession>A0A1Y4N1K7</accession>
<dbReference type="Pfam" id="PF04321">
    <property type="entry name" value="RmlD_sub_bind"/>
    <property type="match status" value="1"/>
</dbReference>
<evidence type="ECO:0000313" key="5">
    <source>
        <dbReference type="Proteomes" id="UP000196386"/>
    </source>
</evidence>
<protein>
    <recommendedName>
        <fullName evidence="2">dTDP-4-dehydrorhamnose reductase</fullName>
        <ecNumber evidence="2">1.1.1.133</ecNumber>
    </recommendedName>
</protein>
<dbReference type="InterPro" id="IPR036291">
    <property type="entry name" value="NAD(P)-bd_dom_sf"/>
</dbReference>
<evidence type="ECO:0000256" key="2">
    <source>
        <dbReference type="RuleBase" id="RU364082"/>
    </source>
</evidence>
<comment type="similarity">
    <text evidence="1 2">Belongs to the dTDP-4-dehydrorhamnose reductase family.</text>
</comment>
<dbReference type="EMBL" id="NFKP01000005">
    <property type="protein sequence ID" value="OUP70241.1"/>
    <property type="molecule type" value="Genomic_DNA"/>
</dbReference>
<dbReference type="InterPro" id="IPR029903">
    <property type="entry name" value="RmlD-like-bd"/>
</dbReference>
<dbReference type="RefSeq" id="WP_087300330.1">
    <property type="nucleotide sequence ID" value="NZ_NFKP01000005.1"/>
</dbReference>
<dbReference type="GO" id="GO:0005829">
    <property type="term" value="C:cytosol"/>
    <property type="evidence" value="ECO:0007669"/>
    <property type="project" value="TreeGrafter"/>
</dbReference>
<feature type="domain" description="RmlD-like substrate binding" evidence="3">
    <location>
        <begin position="1"/>
        <end position="279"/>
    </location>
</feature>
<name>A0A1Y4N1K7_9FIRM</name>
<organism evidence="4 5">
    <name type="scientific">Anaerotruncus colihominis</name>
    <dbReference type="NCBI Taxonomy" id="169435"/>
    <lineage>
        <taxon>Bacteria</taxon>
        <taxon>Bacillati</taxon>
        <taxon>Bacillota</taxon>
        <taxon>Clostridia</taxon>
        <taxon>Eubacteriales</taxon>
        <taxon>Oscillospiraceae</taxon>
        <taxon>Anaerotruncus</taxon>
    </lineage>
</organism>
<keyword evidence="2" id="KW-0560">Oxidoreductase</keyword>
<gene>
    <name evidence="4" type="ORF">B5F11_06285</name>
</gene>
<dbReference type="UniPathway" id="UPA00124"/>
<dbReference type="AlphaFoldDB" id="A0A1Y4N1K7"/>
<keyword evidence="2" id="KW-0521">NADP</keyword>
<dbReference type="Gene3D" id="3.90.25.10">
    <property type="entry name" value="UDP-galactose 4-epimerase, domain 1"/>
    <property type="match status" value="1"/>
</dbReference>
<evidence type="ECO:0000259" key="3">
    <source>
        <dbReference type="Pfam" id="PF04321"/>
    </source>
</evidence>
<evidence type="ECO:0000256" key="1">
    <source>
        <dbReference type="ARBA" id="ARBA00010944"/>
    </source>
</evidence>
<dbReference type="Gene3D" id="3.40.50.720">
    <property type="entry name" value="NAD(P)-binding Rossmann-like Domain"/>
    <property type="match status" value="1"/>
</dbReference>
<evidence type="ECO:0000313" key="4">
    <source>
        <dbReference type="EMBL" id="OUP70241.1"/>
    </source>
</evidence>
<comment type="pathway">
    <text evidence="2">Carbohydrate biosynthesis; dTDP-L-rhamnose biosynthesis.</text>
</comment>